<dbReference type="PATRIC" id="fig|243090.15.peg.776"/>
<dbReference type="Pfam" id="PF04820">
    <property type="entry name" value="Trp_halogenase"/>
    <property type="match status" value="1"/>
</dbReference>
<dbReference type="EC" id="3.8.1.1" evidence="4"/>
<dbReference type="EMBL" id="BX294135">
    <property type="protein sequence ID" value="CAD72212.1"/>
    <property type="molecule type" value="Genomic_DNA"/>
</dbReference>
<protein>
    <submittedName>
        <fullName evidence="4">Halogenase</fullName>
        <ecNumber evidence="4">3.8.1.1</ecNumber>
    </submittedName>
</protein>
<accession>Q7UX00</accession>
<feature type="domain" description="FAD dependent oxidoreductase" evidence="3">
    <location>
        <begin position="14"/>
        <end position="177"/>
    </location>
</feature>
<dbReference type="KEGG" id="rba:RB1653"/>
<dbReference type="PANTHER" id="PTHR43747:SF5">
    <property type="entry name" value="FAD-BINDING DOMAIN-CONTAINING PROTEIN"/>
    <property type="match status" value="1"/>
</dbReference>
<name>Q7UX00_RHOBA</name>
<dbReference type="FunFam" id="3.50.50.60:FF:000866">
    <property type="entry name" value="FAD dependent oxidoreductase"/>
    <property type="match status" value="1"/>
</dbReference>
<dbReference type="HOGENOM" id="CLU_534065_0_0_0"/>
<dbReference type="AlphaFoldDB" id="Q7UX00"/>
<evidence type="ECO:0000313" key="4">
    <source>
        <dbReference type="EMBL" id="CAD72212.1"/>
    </source>
</evidence>
<proteinExistence type="predicted"/>
<dbReference type="GO" id="GO:0004497">
    <property type="term" value="F:monooxygenase activity"/>
    <property type="evidence" value="ECO:0007669"/>
    <property type="project" value="UniProtKB-KW"/>
</dbReference>
<dbReference type="InParanoid" id="Q7UX00"/>
<evidence type="ECO:0000313" key="5">
    <source>
        <dbReference type="Proteomes" id="UP000001025"/>
    </source>
</evidence>
<dbReference type="InterPro" id="IPR050816">
    <property type="entry name" value="Flavin-dep_Halogenase_NPB"/>
</dbReference>
<evidence type="ECO:0000256" key="2">
    <source>
        <dbReference type="ARBA" id="ARBA00023033"/>
    </source>
</evidence>
<dbReference type="Pfam" id="PF01266">
    <property type="entry name" value="DAO"/>
    <property type="match status" value="1"/>
</dbReference>
<dbReference type="Gene3D" id="3.50.50.60">
    <property type="entry name" value="FAD/NAD(P)-binding domain"/>
    <property type="match status" value="1"/>
</dbReference>
<dbReference type="SUPFAM" id="SSF51905">
    <property type="entry name" value="FAD/NAD(P)-binding domain"/>
    <property type="match status" value="1"/>
</dbReference>
<sequence>MMRRKMPDSSTEYDVAILGGGFSGGLLAWVLAARGMRVLLVERERFGRFAIGESSTPMADLVLRQLGKKYELPQLHALSTYPSWKEAFPNLRCGKKRGFSYYHHGGVPSDHRIDDGFHEYKDQTTSPKRNSLLVTASPSDTWADTHWLRSDVDAFFIKQATLVGADCRECTEVVSAEMGEPIRLTLCKRTSNDDERASQMVSSRWLINASGRFGVLPENLAASIGLRRVDQRLQTSTRSVFAHFRNVGSWTDELRRTNQLGDDEPFDPDDAAQHHLTEDGWMWMLRLDHGVTSVGWTQPSGRDRVDWQRYASLQCMMRDAKFDDATPDWIRVDRVQRMQLPIRKQNYIAMPTAVATIDPLHSTGIAHGLCGVARLVDTLLSEPVRQQDLLASYAETVERELMRIDSLVAMCYRCLRSMSRFEAVSMLYFAAAIHSEEFLASGGNMHSPLWLLGNAEFGHLIDATNRQLDRNTADTDLWNWLRPRLEPFQTAGLLDPAVGGRYRYTGEAKG</sequence>
<dbReference type="eggNOG" id="COG0644">
    <property type="taxonomic scope" value="Bacteria"/>
</dbReference>
<dbReference type="InterPro" id="IPR006076">
    <property type="entry name" value="FAD-dep_OxRdtase"/>
</dbReference>
<dbReference type="PANTHER" id="PTHR43747">
    <property type="entry name" value="FAD-BINDING PROTEIN"/>
    <property type="match status" value="1"/>
</dbReference>
<keyword evidence="2" id="KW-0503">Monooxygenase</keyword>
<gene>
    <name evidence="4" type="primary">prnC</name>
    <name evidence="4" type="ordered locus">RB1653</name>
</gene>
<dbReference type="STRING" id="243090.RB1653"/>
<dbReference type="Proteomes" id="UP000001025">
    <property type="component" value="Chromosome"/>
</dbReference>
<evidence type="ECO:0000256" key="1">
    <source>
        <dbReference type="ARBA" id="ARBA00023002"/>
    </source>
</evidence>
<dbReference type="OrthoDB" id="103324at2"/>
<keyword evidence="1" id="KW-0560">Oxidoreductase</keyword>
<reference evidence="4 5" key="1">
    <citation type="journal article" date="2003" name="Proc. Natl. Acad. Sci. U.S.A.">
        <title>Complete genome sequence of the marine planctomycete Pirellula sp. strain 1.</title>
        <authorList>
            <person name="Gloeckner F.O."/>
            <person name="Kube M."/>
            <person name="Bauer M."/>
            <person name="Teeling H."/>
            <person name="Lombardot T."/>
            <person name="Ludwig W."/>
            <person name="Gade D."/>
            <person name="Beck A."/>
            <person name="Borzym K."/>
            <person name="Heitmann K."/>
            <person name="Rabus R."/>
            <person name="Schlesner H."/>
            <person name="Amann R."/>
            <person name="Reinhardt R."/>
        </authorList>
    </citation>
    <scope>NUCLEOTIDE SEQUENCE [LARGE SCALE GENOMIC DNA]</scope>
    <source>
        <strain evidence="5">DSM 10527 / NCIMB 13988 / SH1</strain>
    </source>
</reference>
<keyword evidence="4" id="KW-0378">Hydrolase</keyword>
<dbReference type="EnsemblBacteria" id="CAD72212">
    <property type="protein sequence ID" value="CAD72212"/>
    <property type="gene ID" value="RB1653"/>
</dbReference>
<dbReference type="GO" id="GO:0016787">
    <property type="term" value="F:hydrolase activity"/>
    <property type="evidence" value="ECO:0007669"/>
    <property type="project" value="UniProtKB-KW"/>
</dbReference>
<organism evidence="4 5">
    <name type="scientific">Rhodopirellula baltica (strain DSM 10527 / NCIMB 13988 / SH1)</name>
    <dbReference type="NCBI Taxonomy" id="243090"/>
    <lineage>
        <taxon>Bacteria</taxon>
        <taxon>Pseudomonadati</taxon>
        <taxon>Planctomycetota</taxon>
        <taxon>Planctomycetia</taxon>
        <taxon>Pirellulales</taxon>
        <taxon>Pirellulaceae</taxon>
        <taxon>Rhodopirellula</taxon>
    </lineage>
</organism>
<keyword evidence="5" id="KW-1185">Reference proteome</keyword>
<dbReference type="InterPro" id="IPR036188">
    <property type="entry name" value="FAD/NAD-bd_sf"/>
</dbReference>
<evidence type="ECO:0000259" key="3">
    <source>
        <dbReference type="Pfam" id="PF01266"/>
    </source>
</evidence>
<dbReference type="InterPro" id="IPR006905">
    <property type="entry name" value="Flavin_halogenase"/>
</dbReference>